<dbReference type="EMBL" id="JAUESC010000382">
    <property type="protein sequence ID" value="KAK0586294.1"/>
    <property type="molecule type" value="Genomic_DNA"/>
</dbReference>
<dbReference type="GO" id="GO:0031267">
    <property type="term" value="F:small GTPase binding"/>
    <property type="evidence" value="ECO:0007669"/>
    <property type="project" value="TreeGrafter"/>
</dbReference>
<dbReference type="PANTHER" id="PTHR15837:SF0">
    <property type="entry name" value="RAN GUANINE NUCLEOTIDE RELEASE FACTOR"/>
    <property type="match status" value="1"/>
</dbReference>
<dbReference type="InterPro" id="IPR007681">
    <property type="entry name" value="Mog1"/>
</dbReference>
<keyword evidence="2" id="KW-1185">Reference proteome</keyword>
<evidence type="ECO:0000313" key="2">
    <source>
        <dbReference type="Proteomes" id="UP001168877"/>
    </source>
</evidence>
<evidence type="ECO:0000313" key="1">
    <source>
        <dbReference type="EMBL" id="KAK0586294.1"/>
    </source>
</evidence>
<accession>A0AA39S776</accession>
<gene>
    <name evidence="1" type="ORF">LWI29_004433</name>
</gene>
<organism evidence="1 2">
    <name type="scientific">Acer saccharum</name>
    <name type="common">Sugar maple</name>
    <dbReference type="NCBI Taxonomy" id="4024"/>
    <lineage>
        <taxon>Eukaryota</taxon>
        <taxon>Viridiplantae</taxon>
        <taxon>Streptophyta</taxon>
        <taxon>Embryophyta</taxon>
        <taxon>Tracheophyta</taxon>
        <taxon>Spermatophyta</taxon>
        <taxon>Magnoliopsida</taxon>
        <taxon>eudicotyledons</taxon>
        <taxon>Gunneridae</taxon>
        <taxon>Pentapetalae</taxon>
        <taxon>rosids</taxon>
        <taxon>malvids</taxon>
        <taxon>Sapindales</taxon>
        <taxon>Sapindaceae</taxon>
        <taxon>Hippocastanoideae</taxon>
        <taxon>Acereae</taxon>
        <taxon>Acer</taxon>
    </lineage>
</organism>
<comment type="caution">
    <text evidence="1">The sequence shown here is derived from an EMBL/GenBank/DDBJ whole genome shotgun (WGS) entry which is preliminary data.</text>
</comment>
<name>A0AA39S776_ACESA</name>
<dbReference type="GO" id="GO:0005085">
    <property type="term" value="F:guanyl-nucleotide exchange factor activity"/>
    <property type="evidence" value="ECO:0007669"/>
    <property type="project" value="TreeGrafter"/>
</dbReference>
<sequence length="236" mass="26112">MSSVSSVASISSLTVSSPIASSTALLWQRGRGLQRRHRHSTSRRLRRKNRSLHRSPGYLNFTMWHCIWNLVGCEQQVPDHQLLEQSGVVEAPGLCYRSIPAVVTTAVGQMAISKGRQGREAQNVPRVYLANLRLKEVVAVVVTASSIPVPQNQACISEANPSANAADSEASKCFFLNKCFVAMITCLNFKARIQRLLLLTLKSCPTVHGLCLDWFYHSTSVLAQSSRAYMPEEPMN</sequence>
<reference evidence="1" key="1">
    <citation type="journal article" date="2022" name="Plant J.">
        <title>Strategies of tolerance reflected in two North American maple genomes.</title>
        <authorList>
            <person name="McEvoy S.L."/>
            <person name="Sezen U.U."/>
            <person name="Trouern-Trend A."/>
            <person name="McMahon S.M."/>
            <person name="Schaberg P.G."/>
            <person name="Yang J."/>
            <person name="Wegrzyn J.L."/>
            <person name="Swenson N.G."/>
        </authorList>
    </citation>
    <scope>NUCLEOTIDE SEQUENCE</scope>
    <source>
        <strain evidence="1">NS2018</strain>
    </source>
</reference>
<protein>
    <submittedName>
        <fullName evidence="1">Uncharacterized protein</fullName>
    </submittedName>
</protein>
<dbReference type="GO" id="GO:0006606">
    <property type="term" value="P:protein import into nucleus"/>
    <property type="evidence" value="ECO:0007669"/>
    <property type="project" value="TreeGrafter"/>
</dbReference>
<dbReference type="AlphaFoldDB" id="A0AA39S776"/>
<proteinExistence type="predicted"/>
<dbReference type="PANTHER" id="PTHR15837">
    <property type="entry name" value="RAN GUANINE NUCLEOTIDE RELEASE FACTOR"/>
    <property type="match status" value="1"/>
</dbReference>
<dbReference type="GO" id="GO:0005634">
    <property type="term" value="C:nucleus"/>
    <property type="evidence" value="ECO:0007669"/>
    <property type="project" value="TreeGrafter"/>
</dbReference>
<dbReference type="Proteomes" id="UP001168877">
    <property type="component" value="Unassembled WGS sequence"/>
</dbReference>
<reference evidence="1" key="2">
    <citation type="submission" date="2023-06" db="EMBL/GenBank/DDBJ databases">
        <authorList>
            <person name="Swenson N.G."/>
            <person name="Wegrzyn J.L."/>
            <person name="Mcevoy S.L."/>
        </authorList>
    </citation>
    <scope>NUCLEOTIDE SEQUENCE</scope>
    <source>
        <strain evidence="1">NS2018</strain>
        <tissue evidence="1">Leaf</tissue>
    </source>
</reference>